<feature type="transmembrane region" description="Helical" evidence="1">
    <location>
        <begin position="75"/>
        <end position="101"/>
    </location>
</feature>
<feature type="transmembrane region" description="Helical" evidence="1">
    <location>
        <begin position="165"/>
        <end position="189"/>
    </location>
</feature>
<dbReference type="Proteomes" id="UP000278031">
    <property type="component" value="Unassembled WGS sequence"/>
</dbReference>
<keyword evidence="1" id="KW-0812">Transmembrane</keyword>
<organism evidence="2 3">
    <name type="scientific">Candidatus Iainarchaeum sp</name>
    <dbReference type="NCBI Taxonomy" id="3101447"/>
    <lineage>
        <taxon>Archaea</taxon>
        <taxon>Candidatus Iainarchaeota</taxon>
        <taxon>Candidatus Iainarchaeia</taxon>
        <taxon>Candidatus Iainarchaeales</taxon>
        <taxon>Candidatus Iainarchaeaceae</taxon>
        <taxon>Candidatus Iainarchaeum</taxon>
    </lineage>
</organism>
<evidence type="ECO:0000313" key="2">
    <source>
        <dbReference type="EMBL" id="RLG69861.1"/>
    </source>
</evidence>
<reference evidence="2 3" key="1">
    <citation type="submission" date="2018-06" db="EMBL/GenBank/DDBJ databases">
        <title>Extensive metabolic versatility and redundancy in microbially diverse, dynamic hydrothermal sediments.</title>
        <authorList>
            <person name="Dombrowski N."/>
            <person name="Teske A."/>
            <person name="Baker B.J."/>
        </authorList>
    </citation>
    <scope>NUCLEOTIDE SEQUENCE [LARGE SCALE GENOMIC DNA]</scope>
    <source>
        <strain evidence="2">B51_G17</strain>
    </source>
</reference>
<dbReference type="EMBL" id="QMWP01000102">
    <property type="protein sequence ID" value="RLG69861.1"/>
    <property type="molecule type" value="Genomic_DNA"/>
</dbReference>
<keyword evidence="1" id="KW-0472">Membrane</keyword>
<evidence type="ECO:0008006" key="4">
    <source>
        <dbReference type="Google" id="ProtNLM"/>
    </source>
</evidence>
<feature type="transmembrane region" description="Helical" evidence="1">
    <location>
        <begin position="365"/>
        <end position="383"/>
    </location>
</feature>
<feature type="transmembrane region" description="Helical" evidence="1">
    <location>
        <begin position="293"/>
        <end position="314"/>
    </location>
</feature>
<feature type="transmembrane region" description="Helical" evidence="1">
    <location>
        <begin position="113"/>
        <end position="130"/>
    </location>
</feature>
<feature type="transmembrane region" description="Helical" evidence="1">
    <location>
        <begin position="209"/>
        <end position="232"/>
    </location>
</feature>
<evidence type="ECO:0000256" key="1">
    <source>
        <dbReference type="SAM" id="Phobius"/>
    </source>
</evidence>
<evidence type="ECO:0000313" key="3">
    <source>
        <dbReference type="Proteomes" id="UP000278031"/>
    </source>
</evidence>
<feature type="transmembrane region" description="Helical" evidence="1">
    <location>
        <begin position="136"/>
        <end position="153"/>
    </location>
</feature>
<protein>
    <recommendedName>
        <fullName evidence="4">Glycosyltransferase RgtA/B/C/D-like domain-containing protein</fullName>
    </recommendedName>
</protein>
<dbReference type="AlphaFoldDB" id="A0A497JGZ8"/>
<proteinExistence type="predicted"/>
<gene>
    <name evidence="2" type="ORF">DRO04_02730</name>
</gene>
<name>A0A497JGZ8_9ARCH</name>
<comment type="caution">
    <text evidence="2">The sequence shown here is derived from an EMBL/GenBank/DDBJ whole genome shotgun (WGS) entry which is preliminary data.</text>
</comment>
<keyword evidence="1" id="KW-1133">Transmembrane helix</keyword>
<sequence length="640" mass="74243">MVAVYLRNVLFSPLNAIPSRHLASDLWGDIYFAYEKLTVMRGGFIPLVGWWVPRGGGYPSVLVDTLLSPSQSALIALYAVLGNWFLALKVLIVMCWVLLAFTSYLYGRKVFDGWDRGLIFAVAFTFTAFMGSQLEHLNILFTVWVIPLALIAWENLAVKGGKKWFLLSVVTVFYVFLSDWYSLMFLMFFLAVRMVYLRFTLKATLKTPFLAFISVFMLALPIFLNDGAAICYRARPLWEAMMYTSDPNFLWLRFKLPPWTGEFTYLYMGLSVSFLAWIAPPIPDRKFSREASFMMLVALLALLYGSCHYAPFNFHALVTKFFPFTSFIRVPTRAFFWLYFAFAFCSVIGYRILREYFAKPKKLKKFLPFIVATIIFLDLTVGFEPSTVQPPINSCEAYNWIANQEGFFRIVEIPSAHDWNCLVSLHAKHETLNHVVWMYQMFPPTVGFAKLYWDFVAPEIYTLLYGNYTELQPVNTSNLAEESAMLGVKYVLIRFDKDFHEKYFNGEERLFGFPPWERTVQITENLKKSGDWRLVYRDKDFLIFENLRFKGYAYIVKGEGKVLSVEKPNPNTINLAVETSKGCTVALCENWFPTWRSNNAMFKVTRHSQFLAVEIPRGGLYAVKLQYVQPSNIYFERWKS</sequence>
<feature type="transmembrane region" description="Helical" evidence="1">
    <location>
        <begin position="334"/>
        <end position="353"/>
    </location>
</feature>
<accession>A0A497JGZ8</accession>